<reference evidence="2" key="1">
    <citation type="submission" date="2023-07" db="EMBL/GenBank/DDBJ databases">
        <title>A chromosome-level genome assembly of Lolium multiflorum.</title>
        <authorList>
            <person name="Chen Y."/>
            <person name="Copetti D."/>
            <person name="Kolliker R."/>
            <person name="Studer B."/>
        </authorList>
    </citation>
    <scope>NUCLEOTIDE SEQUENCE</scope>
    <source>
        <strain evidence="2">02402/16</strain>
        <tissue evidence="2">Leaf</tissue>
    </source>
</reference>
<comment type="caution">
    <text evidence="2">The sequence shown here is derived from an EMBL/GenBank/DDBJ whole genome shotgun (WGS) entry which is preliminary data.</text>
</comment>
<dbReference type="PANTHER" id="PTHR36885">
    <property type="entry name" value="EXPRESSED PROTEIN"/>
    <property type="match status" value="1"/>
</dbReference>
<accession>A0AAD8RH28</accession>
<evidence type="ECO:0000313" key="2">
    <source>
        <dbReference type="EMBL" id="KAK1625881.1"/>
    </source>
</evidence>
<dbReference type="PANTHER" id="PTHR36885:SF6">
    <property type="entry name" value="DUF4378 DOMAIN-CONTAINING PROTEIN"/>
    <property type="match status" value="1"/>
</dbReference>
<dbReference type="EMBL" id="JAUUTY010000005">
    <property type="protein sequence ID" value="KAK1625881.1"/>
    <property type="molecule type" value="Genomic_DNA"/>
</dbReference>
<gene>
    <name evidence="2" type="ORF">QYE76_000196</name>
</gene>
<proteinExistence type="predicted"/>
<sequence>MSGSWCGGRRLCELLGQQQEPFLVLNHGAKEAGPPRCSVYSSSKKDSAARRRSAFGRGIIRRAVRVVGCFSCGAHGSFFQRLPCPGDTGGGCSDDAAVAKFDDGGRRLSPVSVLDVLRHYSDEESSSPTHSSWEEEEDDDMPPSTQGSSPSPDPLTGAATSQSFTSHADDVRTCVATTARSEEVQRIISWWERIARAPMLAELHRVIAGMATAGAWRGSARRGEHRGHDL</sequence>
<dbReference type="AlphaFoldDB" id="A0AAD8RH28"/>
<evidence type="ECO:0000256" key="1">
    <source>
        <dbReference type="SAM" id="MobiDB-lite"/>
    </source>
</evidence>
<name>A0AAD8RH28_LOLMU</name>
<evidence type="ECO:0000313" key="3">
    <source>
        <dbReference type="Proteomes" id="UP001231189"/>
    </source>
</evidence>
<protein>
    <submittedName>
        <fullName evidence="2">Uncharacterized protein</fullName>
    </submittedName>
</protein>
<organism evidence="2 3">
    <name type="scientific">Lolium multiflorum</name>
    <name type="common">Italian ryegrass</name>
    <name type="synonym">Lolium perenne subsp. multiflorum</name>
    <dbReference type="NCBI Taxonomy" id="4521"/>
    <lineage>
        <taxon>Eukaryota</taxon>
        <taxon>Viridiplantae</taxon>
        <taxon>Streptophyta</taxon>
        <taxon>Embryophyta</taxon>
        <taxon>Tracheophyta</taxon>
        <taxon>Spermatophyta</taxon>
        <taxon>Magnoliopsida</taxon>
        <taxon>Liliopsida</taxon>
        <taxon>Poales</taxon>
        <taxon>Poaceae</taxon>
        <taxon>BOP clade</taxon>
        <taxon>Pooideae</taxon>
        <taxon>Poodae</taxon>
        <taxon>Poeae</taxon>
        <taxon>Poeae Chloroplast Group 2 (Poeae type)</taxon>
        <taxon>Loliodinae</taxon>
        <taxon>Loliinae</taxon>
        <taxon>Lolium</taxon>
    </lineage>
</organism>
<dbReference type="Proteomes" id="UP001231189">
    <property type="component" value="Unassembled WGS sequence"/>
</dbReference>
<keyword evidence="3" id="KW-1185">Reference proteome</keyword>
<feature type="region of interest" description="Disordered" evidence="1">
    <location>
        <begin position="119"/>
        <end position="167"/>
    </location>
</feature>